<dbReference type="Proteomes" id="UP000219020">
    <property type="component" value="Unassembled WGS sequence"/>
</dbReference>
<name>A0A2A5T1H0_9GAMM</name>
<protein>
    <submittedName>
        <fullName evidence="1">Uncharacterized protein</fullName>
    </submittedName>
</protein>
<keyword evidence="2" id="KW-1185">Reference proteome</keyword>
<evidence type="ECO:0000313" key="2">
    <source>
        <dbReference type="Proteomes" id="UP000219020"/>
    </source>
</evidence>
<dbReference type="AlphaFoldDB" id="A0A2A5T1H0"/>
<reference evidence="2" key="1">
    <citation type="submission" date="2017-04" db="EMBL/GenBank/DDBJ databases">
        <title>Genome evolution of the luminous symbionts of deep sea anglerfish.</title>
        <authorList>
            <person name="Hendry T.A."/>
        </authorList>
    </citation>
    <scope>NUCLEOTIDE SEQUENCE [LARGE SCALE GENOMIC DNA]</scope>
</reference>
<gene>
    <name evidence="1" type="ORF">BTN49_2477</name>
</gene>
<dbReference type="EMBL" id="NBYY01000028">
    <property type="protein sequence ID" value="PCS22012.1"/>
    <property type="molecule type" value="Genomic_DNA"/>
</dbReference>
<evidence type="ECO:0000313" key="1">
    <source>
        <dbReference type="EMBL" id="PCS22012.1"/>
    </source>
</evidence>
<accession>A0A2A5T1H0</accession>
<sequence>MVLGIVLQAKFIFGEVIKRLHRAVQRTLMKDQHAIFTSIRGT</sequence>
<proteinExistence type="predicted"/>
<comment type="caution">
    <text evidence="1">The sequence shown here is derived from an EMBL/GenBank/DDBJ whole genome shotgun (WGS) entry which is preliminary data.</text>
</comment>
<organism evidence="1 2">
    <name type="scientific">Candidatus Enterovibrio escicola</name>
    <dbReference type="NCBI Taxonomy" id="1927127"/>
    <lineage>
        <taxon>Bacteria</taxon>
        <taxon>Pseudomonadati</taxon>
        <taxon>Pseudomonadota</taxon>
        <taxon>Gammaproteobacteria</taxon>
        <taxon>Vibrionales</taxon>
        <taxon>Vibrionaceae</taxon>
        <taxon>Enterovibrio</taxon>
    </lineage>
</organism>